<dbReference type="FunFam" id="1.20.58.900:FF:000004">
    <property type="entry name" value="pleckstrin homology domain-containing family M member 2 isoform X2"/>
    <property type="match status" value="1"/>
</dbReference>
<evidence type="ECO:0000256" key="1">
    <source>
        <dbReference type="ARBA" id="ARBA00004496"/>
    </source>
</evidence>
<sequence length="1038" mass="115954">MDQLKVKDRILENISLSVKKLQSYFAACEDETPAIRNHDRVLQRLCEHLDHALLYGLQDISSGYWVLVLHFTRREAVQQIDELQHIATNLGRSRAWLYLALSESSLESYLRLFQENQGLLQKYYFKNALVCSHDHLTLFLTLVSGLEFIRFDLELDVPYLDVAPYMPEYYKPQNLLDFEERLPSSDSLSLHSFTSTNLEWDDSAIAPSSEDYDFGDIFPVLQPSADWEEGDLTDPVSCPRSNASDPQTVFSDSVILRAAAAVITVRGTPPPRSPTFRHNPFNEYSDTNTSADVTPVHTASCHHDTRDDMESTSNELEVIRMARRRKPSKKRCSVKSSTVSGDQNTVAFEQAEADERAPAGCEGPEGDTWSPSVGLLQGSGAETVRRRRRRSSRRGEEEESEGLLRLPEMTDTSMDSVGQPLRDVMDRLNGALDGGKTWGRPAGEEEEGEKTQQSSLPRRPSSASLEANPQPFRGNSMGEPPDPEARVPPLLRPALAPSPNFLQAPPAPADFYCFTPNCPDAAALRSGHHDTAGHGQSQASLGGHEVEAEAPPGQDPSLEEEESDEEEKDEAVMVENGLAAGETEEEMEEDRFSPTENSHPAEFKVDNNHLLLLMIHVFRENEEQLFKMVRMSTGHMEGDLQPLYLLLTDCYIYLLRKGAAEKPYTVEDAISYNELDFVSVGLDQQTFLLVCTNRRRQFLLDTADSSLTVCFLAALTSAMIKGCREPPYPSVLTDATMEKLALTKFVSQESHCEVSQVIIRLYSLVHWEDPMDVTLATQTALVGTGDSSSTKEGPLLYRACTTYLGKELWKSCYLVLSKGVLYQYTEKTDGTPLMSITMGGEYCGGCRRSNSTEQPHAFQVILTERPPLELSADNEGDMADWMLVLCQSVSKGVRVIPQGVAPTPCIPCCLVVTDRKLLTCHQDCQTSFFRSLGGADLSDVTAVSLEDDKEYCVVEFAVDRAQFLPPWVLYFSGCEERDRLLGALESAWRDIFQVCLPRRRVSESSVQKRCGEALALMRSAWQRSDSLARGRAQREPWC</sequence>
<evidence type="ECO:0000256" key="2">
    <source>
        <dbReference type="ARBA" id="ARBA00022490"/>
    </source>
</evidence>
<proteinExistence type="predicted"/>
<dbReference type="OrthoDB" id="9983817at2759"/>
<dbReference type="Gene3D" id="1.20.58.900">
    <property type="match status" value="1"/>
</dbReference>
<dbReference type="PROSITE" id="PS50003">
    <property type="entry name" value="PH_DOMAIN"/>
    <property type="match status" value="1"/>
</dbReference>
<keyword evidence="3" id="KW-0597">Phosphoprotein</keyword>
<dbReference type="InterPro" id="IPR001849">
    <property type="entry name" value="PH_domain"/>
</dbReference>
<evidence type="ECO:0000256" key="10">
    <source>
        <dbReference type="ARBA" id="ARBA00064695"/>
    </source>
</evidence>
<comment type="subunit">
    <text evidence="10">Interacts with KLC2 (via TPR repeats). Interacts with KIF5B. Interacts with BORCS5. Interacts (via RUN domain) with ARL8B (GTP-bound form); PLEKHM1 and PLEKHM2 compete for interaction with ARL8B. Interacts with ARL8A.</text>
</comment>
<evidence type="ECO:0000256" key="7">
    <source>
        <dbReference type="ARBA" id="ARBA00023765"/>
    </source>
</evidence>
<evidence type="ECO:0000256" key="4">
    <source>
        <dbReference type="ARBA" id="ARBA00022990"/>
    </source>
</evidence>
<dbReference type="Proteomes" id="UP001652741">
    <property type="component" value="Chromosome ssa13"/>
</dbReference>
<dbReference type="SUPFAM" id="SSF140741">
    <property type="entry name" value="RUN domain-like"/>
    <property type="match status" value="1"/>
</dbReference>
<organism evidence="15 16">
    <name type="scientific">Salmo salar</name>
    <name type="common">Atlantic salmon</name>
    <dbReference type="NCBI Taxonomy" id="8030"/>
    <lineage>
        <taxon>Eukaryota</taxon>
        <taxon>Metazoa</taxon>
        <taxon>Chordata</taxon>
        <taxon>Craniata</taxon>
        <taxon>Vertebrata</taxon>
        <taxon>Euteleostomi</taxon>
        <taxon>Actinopterygii</taxon>
        <taxon>Neopterygii</taxon>
        <taxon>Teleostei</taxon>
        <taxon>Protacanthopterygii</taxon>
        <taxon>Salmoniformes</taxon>
        <taxon>Salmonidae</taxon>
        <taxon>Salmoninae</taxon>
        <taxon>Salmo</taxon>
    </lineage>
</organism>
<name>A0A1S3LJZ9_SALSA</name>
<accession>A0A1S3LJZ9</accession>
<evidence type="ECO:0000259" key="14">
    <source>
        <dbReference type="PROSITE" id="PS50826"/>
    </source>
</evidence>
<evidence type="ECO:0000313" key="15">
    <source>
        <dbReference type="Proteomes" id="UP001652741"/>
    </source>
</evidence>
<comment type="function">
    <text evidence="9">Plays a role in lysosomes movement and localization at the cell periphery acting as an effector of ARL8B. Required for ARL8B to exert its effects on lysosome location, recruits kinesin-1 to lysosomes and hence direct their movement toward microtubule plus ends. Binding to ARL8B provides a link from lysosomal membranes to plus-end-directed motility. Critical factor involved in NK cell-mediated cytotoxicity. Drives the polarization of cytolytic granules and microtubule-organizing centers (MTOCs) toward the immune synapse between effector NK lymphocytes and target cells. Required for maintenance of the Golgi apparatus organization. May play a role in membrane tubulation.</text>
</comment>
<dbReference type="PANTHER" id="PTHR46556:SF1">
    <property type="entry name" value="PLECKSTRIN HOMOLOGY DOMAIN-CONTAINING FAMILY M MEMBER 2"/>
    <property type="match status" value="1"/>
</dbReference>
<evidence type="ECO:0000256" key="6">
    <source>
        <dbReference type="ARBA" id="ARBA00023228"/>
    </source>
</evidence>
<evidence type="ECO:0000256" key="9">
    <source>
        <dbReference type="ARBA" id="ARBA00056822"/>
    </source>
</evidence>
<feature type="domain" description="RUN" evidence="14">
    <location>
        <begin position="36"/>
        <end position="158"/>
    </location>
</feature>
<dbReference type="RefSeq" id="XP_013990844.1">
    <property type="nucleotide sequence ID" value="XM_014135369.2"/>
</dbReference>
<keyword evidence="4" id="KW-0007">Acetylation</keyword>
<evidence type="ECO:0000256" key="11">
    <source>
        <dbReference type="ARBA" id="ARBA00068201"/>
    </source>
</evidence>
<dbReference type="FunFam" id="2.30.29.30:FF:000148">
    <property type="entry name" value="pleckstrin homology domain-containing family M member 2"/>
    <property type="match status" value="1"/>
</dbReference>
<evidence type="ECO:0000256" key="5">
    <source>
        <dbReference type="ARBA" id="ARBA00023136"/>
    </source>
</evidence>
<dbReference type="SMART" id="SM00593">
    <property type="entry name" value="RUN"/>
    <property type="match status" value="1"/>
</dbReference>
<dbReference type="AlphaFoldDB" id="A0A1S3LJZ9"/>
<keyword evidence="5" id="KW-0472">Membrane</keyword>
<dbReference type="GO" id="GO:0032418">
    <property type="term" value="P:lysosome localization"/>
    <property type="evidence" value="ECO:0007669"/>
    <property type="project" value="TreeGrafter"/>
</dbReference>
<dbReference type="GO" id="GO:0019894">
    <property type="term" value="F:kinesin binding"/>
    <property type="evidence" value="ECO:0007669"/>
    <property type="project" value="TreeGrafter"/>
</dbReference>
<protein>
    <recommendedName>
        <fullName evidence="11">Pleckstrin homology domain-containing family M member 2</fullName>
    </recommendedName>
</protein>
<reference evidence="16" key="1">
    <citation type="submission" date="2025-08" db="UniProtKB">
        <authorList>
            <consortium name="RefSeq"/>
        </authorList>
    </citation>
    <scope>IDENTIFICATION</scope>
</reference>
<dbReference type="InterPro" id="IPR053015">
    <property type="entry name" value="PH_domain-containing_M2"/>
</dbReference>
<keyword evidence="6" id="KW-0458">Lysosome</keyword>
<dbReference type="InterPro" id="IPR057288">
    <property type="entry name" value="PH_PLEKHM2"/>
</dbReference>
<dbReference type="Pfam" id="PF23142">
    <property type="entry name" value="PH_PLEKHM2"/>
    <property type="match status" value="1"/>
</dbReference>
<dbReference type="InterPro" id="IPR037213">
    <property type="entry name" value="Run_dom_sf"/>
</dbReference>
<dbReference type="InterPro" id="IPR047327">
    <property type="entry name" value="RUN_PLEKHM2"/>
</dbReference>
<keyword evidence="2" id="KW-0963">Cytoplasm</keyword>
<dbReference type="GO" id="GO:0005765">
    <property type="term" value="C:lysosomal membrane"/>
    <property type="evidence" value="ECO:0007669"/>
    <property type="project" value="UniProtKB-SubCell"/>
</dbReference>
<feature type="domain" description="PH" evidence="13">
    <location>
        <begin position="788"/>
        <end position="890"/>
    </location>
</feature>
<dbReference type="SUPFAM" id="SSF50729">
    <property type="entry name" value="PH domain-like"/>
    <property type="match status" value="1"/>
</dbReference>
<evidence type="ECO:0000259" key="13">
    <source>
        <dbReference type="PROSITE" id="PS50003"/>
    </source>
</evidence>
<feature type="compositionally biased region" description="Polar residues" evidence="12">
    <location>
        <begin position="334"/>
        <end position="347"/>
    </location>
</feature>
<dbReference type="InterPro" id="IPR011993">
    <property type="entry name" value="PH-like_dom_sf"/>
</dbReference>
<dbReference type="GO" id="GO:0007030">
    <property type="term" value="P:Golgi organization"/>
    <property type="evidence" value="ECO:0007669"/>
    <property type="project" value="TreeGrafter"/>
</dbReference>
<evidence type="ECO:0000256" key="8">
    <source>
        <dbReference type="ARBA" id="ARBA00029433"/>
    </source>
</evidence>
<dbReference type="InterPro" id="IPR004012">
    <property type="entry name" value="Run_dom"/>
</dbReference>
<gene>
    <name evidence="16" type="primary">plekhm2</name>
</gene>
<feature type="region of interest" description="Disordered" evidence="12">
    <location>
        <begin position="525"/>
        <end position="600"/>
    </location>
</feature>
<dbReference type="GO" id="GO:0010008">
    <property type="term" value="C:endosome membrane"/>
    <property type="evidence" value="ECO:0007669"/>
    <property type="project" value="TreeGrafter"/>
</dbReference>
<evidence type="ECO:0000256" key="3">
    <source>
        <dbReference type="ARBA" id="ARBA00022553"/>
    </source>
</evidence>
<dbReference type="Gene3D" id="2.30.29.30">
    <property type="entry name" value="Pleckstrin-homology domain (PH domain)/Phosphotyrosine-binding domain (PTB)"/>
    <property type="match status" value="1"/>
</dbReference>
<dbReference type="CDD" id="cd17680">
    <property type="entry name" value="RUN_PLEKHM2"/>
    <property type="match status" value="1"/>
</dbReference>
<dbReference type="Pfam" id="PF02759">
    <property type="entry name" value="RUN"/>
    <property type="match status" value="1"/>
</dbReference>
<feature type="compositionally biased region" description="Low complexity" evidence="12">
    <location>
        <begin position="452"/>
        <end position="465"/>
    </location>
</feature>
<dbReference type="CDD" id="cd13309">
    <property type="entry name" value="PH_SKIP"/>
    <property type="match status" value="1"/>
</dbReference>
<dbReference type="GO" id="GO:0032880">
    <property type="term" value="P:regulation of protein localization"/>
    <property type="evidence" value="ECO:0007669"/>
    <property type="project" value="TreeGrafter"/>
</dbReference>
<dbReference type="SMART" id="SM00233">
    <property type="entry name" value="PH"/>
    <property type="match status" value="1"/>
</dbReference>
<feature type="region of interest" description="Disordered" evidence="12">
    <location>
        <begin position="323"/>
        <end position="492"/>
    </location>
</feature>
<dbReference type="Pfam" id="PF00169">
    <property type="entry name" value="PH"/>
    <property type="match status" value="1"/>
</dbReference>
<dbReference type="PROSITE" id="PS50826">
    <property type="entry name" value="RUN"/>
    <property type="match status" value="1"/>
</dbReference>
<evidence type="ECO:0000256" key="12">
    <source>
        <dbReference type="SAM" id="MobiDB-lite"/>
    </source>
</evidence>
<keyword evidence="15" id="KW-1185">Reference proteome</keyword>
<feature type="compositionally biased region" description="Basic residues" evidence="12">
    <location>
        <begin position="323"/>
        <end position="333"/>
    </location>
</feature>
<dbReference type="KEGG" id="sasa:106566865"/>
<evidence type="ECO:0000313" key="16">
    <source>
        <dbReference type="RefSeq" id="XP_013990844.1"/>
    </source>
</evidence>
<feature type="compositionally biased region" description="Acidic residues" evidence="12">
    <location>
        <begin position="557"/>
        <end position="569"/>
    </location>
</feature>
<dbReference type="PANTHER" id="PTHR46556">
    <property type="entry name" value="PLECKSTRIN HOMOLOGY DOMAIN-CONTAINING FAMILY M MEMBER 2"/>
    <property type="match status" value="1"/>
</dbReference>
<comment type="subcellular location">
    <subcellularLocation>
        <location evidence="1">Cytoplasm</location>
    </subcellularLocation>
    <subcellularLocation>
        <location evidence="8">Endomembrane system</location>
        <topology evidence="8">Peripheral membrane protein</topology>
        <orientation evidence="8">Cytoplasmic side</orientation>
    </subcellularLocation>
    <subcellularLocation>
        <location evidence="7">Lysosome membrane</location>
        <topology evidence="7">Peripheral membrane protein</topology>
    </subcellularLocation>
</comment>